<keyword evidence="2" id="KW-1185">Reference proteome</keyword>
<dbReference type="Proteomes" id="UP001281761">
    <property type="component" value="Unassembled WGS sequence"/>
</dbReference>
<reference evidence="1 2" key="1">
    <citation type="journal article" date="2022" name="bioRxiv">
        <title>Genomics of Preaxostyla Flagellates Illuminates Evolutionary Transitions and the Path Towards Mitochondrial Loss.</title>
        <authorList>
            <person name="Novak L.V.F."/>
            <person name="Treitli S.C."/>
            <person name="Pyrih J."/>
            <person name="Halakuc P."/>
            <person name="Pipaliya S.V."/>
            <person name="Vacek V."/>
            <person name="Brzon O."/>
            <person name="Soukal P."/>
            <person name="Eme L."/>
            <person name="Dacks J.B."/>
            <person name="Karnkowska A."/>
            <person name="Elias M."/>
            <person name="Hampl V."/>
        </authorList>
    </citation>
    <scope>NUCLEOTIDE SEQUENCE [LARGE SCALE GENOMIC DNA]</scope>
    <source>
        <strain evidence="1">NAU3</strain>
        <tissue evidence="1">Gut</tissue>
    </source>
</reference>
<evidence type="ECO:0000313" key="1">
    <source>
        <dbReference type="EMBL" id="KAK2956669.1"/>
    </source>
</evidence>
<proteinExistence type="predicted"/>
<comment type="caution">
    <text evidence="1">The sequence shown here is derived from an EMBL/GenBank/DDBJ whole genome shotgun (WGS) entry which is preliminary data.</text>
</comment>
<evidence type="ECO:0000313" key="2">
    <source>
        <dbReference type="Proteomes" id="UP001281761"/>
    </source>
</evidence>
<gene>
    <name evidence="1" type="ORF">BLNAU_8303</name>
</gene>
<accession>A0ABQ9XYX3</accession>
<name>A0ABQ9XYX3_9EUKA</name>
<protein>
    <submittedName>
        <fullName evidence="1">Uncharacterized protein</fullName>
    </submittedName>
</protein>
<sequence>MDRETTSQTRPRWHGQILHSTMQDPCNRSTSNLVPILALFAASSDDTLSREAVITLAAISGLTETQASDLLFSTPISFPVHSNWAELRRMKPAGHELAGSHSICEQAVTLLSKPSTHHFAHIFKRDELENSLTYSINTLFLGCLVNVFSAARPSVVSRFPFFSPTLVPSPPKGNIWNADAHPSTLSSLDKLVRFSTSCVAPDRFMSSSVDNFFDEGTMARLHLLPFLSSKGQTSCLRTMSFDTLRTLDIEQPQKEKWVEMMLEFSLSSPINTSSEIISTVRSVARSVLQTDSSDRFRRYHDPGRDKDDPPKKDEIIIRVRKKMKEASNNEKWNFLPQLNALDDLKIDELMALLKEAETDEQLITVLSIPLCRSLSIDDLSPLVVRHLRRIITIIQRNDENEMTTTAYMWMAETTEKAFPLKSSLKQPGYSLVDEEWGKVILRMLEAINAARREGVEEGRVVTVKRDTRVLSCLSILRFQLRATKLDPQPFLPVLASLALADDPILLSSLLLIFQDLSHSKQPLDPPFSLETYTIPFSPSSSIPPKHSTLLSIITSTIFSTLFVASTPHFQNTSFYNFFCNLFIDETRLYDHATVNLARHSFANSLFSVACDLVESQSPSSTIPFPTNLDPSILSTRPPTKTFAHHVWDVFDPFLDVFVDHPNQPHFELFAPSLLRLISLSIRTTDEWTGEMSDHLFMDKSVPVVFAFRIVLHLFDYRQNQFESIHSQVVNAFCLLFVRIETLLPNLLDYFERKTRQLSHRDSSDQIRIGTKMKQAMRTLSEEGLADRCECGLHDAFHEFLIREGANVSIDPIFVHSVGDAPHDAFLRTLQTGETTRQRTSRRAEQEEFGYHLETIYDPDEDYRLNRPCTPLIFIPSWDQSEINLDPHPIFFPFLSLDKWEKDITPTLPQTGGR</sequence>
<organism evidence="1 2">
    <name type="scientific">Blattamonas nauphoetae</name>
    <dbReference type="NCBI Taxonomy" id="2049346"/>
    <lineage>
        <taxon>Eukaryota</taxon>
        <taxon>Metamonada</taxon>
        <taxon>Preaxostyla</taxon>
        <taxon>Oxymonadida</taxon>
        <taxon>Blattamonas</taxon>
    </lineage>
</organism>
<dbReference type="EMBL" id="JARBJD010000053">
    <property type="protein sequence ID" value="KAK2956669.1"/>
    <property type="molecule type" value="Genomic_DNA"/>
</dbReference>